<evidence type="ECO:0000256" key="2">
    <source>
        <dbReference type="SAM" id="SignalP"/>
    </source>
</evidence>
<evidence type="ECO:0000313" key="5">
    <source>
        <dbReference type="Proteomes" id="UP001319200"/>
    </source>
</evidence>
<feature type="chain" id="PRO_5042983903" evidence="2">
    <location>
        <begin position="24"/>
        <end position="518"/>
    </location>
</feature>
<evidence type="ECO:0000256" key="1">
    <source>
        <dbReference type="ARBA" id="ARBA00022729"/>
    </source>
</evidence>
<reference evidence="4 5" key="1">
    <citation type="submission" date="2021-05" db="EMBL/GenBank/DDBJ databases">
        <title>A Polyphasic approach of four new species of the genus Ohtaekwangia: Ohtaekwangia histidinii sp. nov., Ohtaekwangia cretensis sp. nov., Ohtaekwangia indiensis sp. nov., Ohtaekwangia reichenbachii sp. nov. from diverse environment.</title>
        <authorList>
            <person name="Octaviana S."/>
        </authorList>
    </citation>
    <scope>NUCLEOTIDE SEQUENCE [LARGE SCALE GENOMIC DNA]</scope>
    <source>
        <strain evidence="4 5">PWU4</strain>
    </source>
</reference>
<dbReference type="Pfam" id="PF02638">
    <property type="entry name" value="GHL10"/>
    <property type="match status" value="1"/>
</dbReference>
<name>A0AAP2DHD4_9BACT</name>
<feature type="signal peptide" evidence="2">
    <location>
        <begin position="1"/>
        <end position="23"/>
    </location>
</feature>
<feature type="domain" description="Glycosyl hydrolase-like 10" evidence="3">
    <location>
        <begin position="30"/>
        <end position="342"/>
    </location>
</feature>
<sequence>MLLMNIRYILFLCLLVCGFTASAQYNAKRELRAAWIATVANIDWPSQKGLTSQQQQAEFVAILDHLKSIGMNAVIVQVRPVADALYPSSFEPWSEYLSGTQGQHPEPYYNPLTFMIEQARLRGLEFHAWFNPYRASMKADFVHAAGHPVTLHPEWFLRYGGKMYYDPGHPEAREFVLQSIMETVKHYDLDAVHFDDYFYPYRVANEEFPDSCSYADYGKSRFEHKDDWRRDNVDFFVKELAGRIRKEKPHVKFGISPFGVWRNIEKDSLGSNTRAGVTNYDDLYADVLKWLKEGWIDYVTPQLYWQIGFEKAEYKTLVDWWSKNAFGKHVYIGQGAYRVGEKGWENPEEINNQIAYNRSVAGIQGSMYFSTKTFMQNKSGINDKVKRLYPHHALVPVMSWMKGQPVYAPQLDTIAGTPASGLKLAWKDAQNSATSYYIIYRYKGAAPGGLDDPTNIVAIVPRQPAAVQTWMDTKAERRTIYTYVITAADRLHNESEGGSAYTVKTKGRKGKIRSVTAR</sequence>
<dbReference type="Gene3D" id="2.60.40.10">
    <property type="entry name" value="Immunoglobulins"/>
    <property type="match status" value="1"/>
</dbReference>
<comment type="caution">
    <text evidence="4">The sequence shown here is derived from an EMBL/GenBank/DDBJ whole genome shotgun (WGS) entry which is preliminary data.</text>
</comment>
<keyword evidence="1 2" id="KW-0732">Signal</keyword>
<organism evidence="4 5">
    <name type="scientific">Chryseosolibacter histidini</name>
    <dbReference type="NCBI Taxonomy" id="2782349"/>
    <lineage>
        <taxon>Bacteria</taxon>
        <taxon>Pseudomonadati</taxon>
        <taxon>Bacteroidota</taxon>
        <taxon>Cytophagia</taxon>
        <taxon>Cytophagales</taxon>
        <taxon>Chryseotaleaceae</taxon>
        <taxon>Chryseosolibacter</taxon>
    </lineage>
</organism>
<dbReference type="InterPro" id="IPR013783">
    <property type="entry name" value="Ig-like_fold"/>
</dbReference>
<dbReference type="InterPro" id="IPR052177">
    <property type="entry name" value="Divisome_Glycosyl_Hydrolase"/>
</dbReference>
<evidence type="ECO:0000259" key="3">
    <source>
        <dbReference type="Pfam" id="PF02638"/>
    </source>
</evidence>
<dbReference type="AlphaFoldDB" id="A0AAP2DHD4"/>
<dbReference type="PANTHER" id="PTHR43405">
    <property type="entry name" value="GLYCOSYL HYDROLASE DIGH"/>
    <property type="match status" value="1"/>
</dbReference>
<dbReference type="PANTHER" id="PTHR43405:SF1">
    <property type="entry name" value="GLYCOSYL HYDROLASE DIGH"/>
    <property type="match status" value="1"/>
</dbReference>
<dbReference type="Gene3D" id="3.20.20.80">
    <property type="entry name" value="Glycosidases"/>
    <property type="match status" value="1"/>
</dbReference>
<gene>
    <name evidence="4" type="ORF">KK083_06025</name>
</gene>
<proteinExistence type="predicted"/>
<dbReference type="InterPro" id="IPR003790">
    <property type="entry name" value="GHL10"/>
</dbReference>
<accession>A0AAP2DHD4</accession>
<dbReference type="InterPro" id="IPR017853">
    <property type="entry name" value="GH"/>
</dbReference>
<keyword evidence="5" id="KW-1185">Reference proteome</keyword>
<dbReference type="Proteomes" id="UP001319200">
    <property type="component" value="Unassembled WGS sequence"/>
</dbReference>
<evidence type="ECO:0000313" key="4">
    <source>
        <dbReference type="EMBL" id="MBT1696423.1"/>
    </source>
</evidence>
<dbReference type="SUPFAM" id="SSF51445">
    <property type="entry name" value="(Trans)glycosidases"/>
    <property type="match status" value="1"/>
</dbReference>
<protein>
    <submittedName>
        <fullName evidence="4">Family 10 glycosylhydrolase</fullName>
    </submittedName>
</protein>
<dbReference type="EMBL" id="JAHESF010000004">
    <property type="protein sequence ID" value="MBT1696423.1"/>
    <property type="molecule type" value="Genomic_DNA"/>
</dbReference>